<organism evidence="1">
    <name type="scientific">uncultured Caudovirales phage</name>
    <dbReference type="NCBI Taxonomy" id="2100421"/>
    <lineage>
        <taxon>Viruses</taxon>
        <taxon>Duplodnaviria</taxon>
        <taxon>Heunggongvirae</taxon>
        <taxon>Uroviricota</taxon>
        <taxon>Caudoviricetes</taxon>
        <taxon>Peduoviridae</taxon>
        <taxon>Maltschvirus</taxon>
        <taxon>Maltschvirus maltsch</taxon>
    </lineage>
</organism>
<sequence length="85" mass="9543">MRTDPNGSVYVVANQVGEVRQDFPGLTKRELFTLEAMKARLLNVSMYDRHGCQYEAVAHDAVKWADAAIAELNKPDQPPKLEVVE</sequence>
<accession>A0A6J5MVB1</accession>
<protein>
    <submittedName>
        <fullName evidence="1">Uncharacterized protein</fullName>
    </submittedName>
</protein>
<gene>
    <name evidence="1" type="ORF">UFOVP558_48</name>
</gene>
<evidence type="ECO:0000313" key="1">
    <source>
        <dbReference type="EMBL" id="CAB4149911.1"/>
    </source>
</evidence>
<proteinExistence type="predicted"/>
<dbReference type="EMBL" id="LR796527">
    <property type="protein sequence ID" value="CAB4149911.1"/>
    <property type="molecule type" value="Genomic_DNA"/>
</dbReference>
<name>A0A6J5MVB1_9CAUD</name>
<reference evidence="1" key="1">
    <citation type="submission" date="2020-04" db="EMBL/GenBank/DDBJ databases">
        <authorList>
            <person name="Chiriac C."/>
            <person name="Salcher M."/>
            <person name="Ghai R."/>
            <person name="Kavagutti S V."/>
        </authorList>
    </citation>
    <scope>NUCLEOTIDE SEQUENCE</scope>
</reference>